<keyword evidence="4" id="KW-0812">Transmembrane</keyword>
<evidence type="ECO:0000256" key="4">
    <source>
        <dbReference type="SAM" id="Phobius"/>
    </source>
</evidence>
<evidence type="ECO:0000256" key="2">
    <source>
        <dbReference type="ARBA" id="ARBA00034247"/>
    </source>
</evidence>
<evidence type="ECO:0000256" key="1">
    <source>
        <dbReference type="ARBA" id="ARBA00012528"/>
    </source>
</evidence>
<proteinExistence type="predicted"/>
<evidence type="ECO:0000313" key="7">
    <source>
        <dbReference type="Proteomes" id="UP000248311"/>
    </source>
</evidence>
<dbReference type="RefSeq" id="WP_146227474.1">
    <property type="nucleotide sequence ID" value="NZ_QJTE01000003.1"/>
</dbReference>
<feature type="transmembrane region" description="Helical" evidence="4">
    <location>
        <begin position="207"/>
        <end position="231"/>
    </location>
</feature>
<feature type="domain" description="GGDEF" evidence="5">
    <location>
        <begin position="340"/>
        <end position="472"/>
    </location>
</feature>
<dbReference type="OrthoDB" id="9812260at2"/>
<reference evidence="6 7" key="1">
    <citation type="submission" date="2018-06" db="EMBL/GenBank/DDBJ databases">
        <title>Genomic Encyclopedia of Type Strains, Phase III (KMG-III): the genomes of soil and plant-associated and newly described type strains.</title>
        <authorList>
            <person name="Whitman W."/>
        </authorList>
    </citation>
    <scope>NUCLEOTIDE SEQUENCE [LARGE SCALE GENOMIC DNA]</scope>
    <source>
        <strain evidence="6 7">CECT 9025</strain>
    </source>
</reference>
<keyword evidence="4" id="KW-0472">Membrane</keyword>
<dbReference type="InterPro" id="IPR000160">
    <property type="entry name" value="GGDEF_dom"/>
</dbReference>
<evidence type="ECO:0000313" key="6">
    <source>
        <dbReference type="EMBL" id="PYE83995.1"/>
    </source>
</evidence>
<feature type="compositionally biased region" description="Basic and acidic residues" evidence="3">
    <location>
        <begin position="513"/>
        <end position="527"/>
    </location>
</feature>
<dbReference type="NCBIfam" id="TIGR00254">
    <property type="entry name" value="GGDEF"/>
    <property type="match status" value="1"/>
</dbReference>
<dbReference type="PANTHER" id="PTHR45138:SF9">
    <property type="entry name" value="DIGUANYLATE CYCLASE DGCM-RELATED"/>
    <property type="match status" value="1"/>
</dbReference>
<dbReference type="GO" id="GO:0043709">
    <property type="term" value="P:cell adhesion involved in single-species biofilm formation"/>
    <property type="evidence" value="ECO:0007669"/>
    <property type="project" value="TreeGrafter"/>
</dbReference>
<dbReference type="Pfam" id="PF00990">
    <property type="entry name" value="GGDEF"/>
    <property type="match status" value="1"/>
</dbReference>
<comment type="caution">
    <text evidence="6">The sequence shown here is derived from an EMBL/GenBank/DDBJ whole genome shotgun (WGS) entry which is preliminary data.</text>
</comment>
<feature type="region of interest" description="Disordered" evidence="3">
    <location>
        <begin position="480"/>
        <end position="540"/>
    </location>
</feature>
<feature type="transmembrane region" description="Helical" evidence="4">
    <location>
        <begin position="33"/>
        <end position="54"/>
    </location>
</feature>
<dbReference type="Gene3D" id="3.30.70.270">
    <property type="match status" value="1"/>
</dbReference>
<dbReference type="PANTHER" id="PTHR45138">
    <property type="entry name" value="REGULATORY COMPONENTS OF SENSORY TRANSDUCTION SYSTEM"/>
    <property type="match status" value="1"/>
</dbReference>
<name>A0A318SRG6_9RHOB</name>
<dbReference type="EMBL" id="QJTE01000003">
    <property type="protein sequence ID" value="PYE83995.1"/>
    <property type="molecule type" value="Genomic_DNA"/>
</dbReference>
<dbReference type="GO" id="GO:1902201">
    <property type="term" value="P:negative regulation of bacterial-type flagellum-dependent cell motility"/>
    <property type="evidence" value="ECO:0007669"/>
    <property type="project" value="TreeGrafter"/>
</dbReference>
<dbReference type="GO" id="GO:0005886">
    <property type="term" value="C:plasma membrane"/>
    <property type="evidence" value="ECO:0007669"/>
    <property type="project" value="TreeGrafter"/>
</dbReference>
<gene>
    <name evidence="6" type="ORF">DFP88_103357</name>
</gene>
<sequence>MPRPAPQTSTVSFLQDLRRAMAMAHWLEARRPLMAALAGLTIIIVALGAVLDIAHLYRPLPGAGGTHPLTLLIAALLVLSLLGSRRSGFTRRLRRPRLLSILPAGLALLLLGLRTAEMTAAAPLAVVPAMQALPGWALALLQTQPGSMTSPAAVLALACVAFAQVLRPRTPLGAGLVLMALVVCASVLVALSYGLPGSFSGLSPSTLPILALLACAAGTRHLDPLILRLLLSPAVAGRLLRRQMALGLVAVWVSGGLLLRIEASDWVRWAPLLVAAALACVVAGLMWTLGVLARTETLRQRHLARVERLSVTDVLTGLANRRATDLFARQAVAQANRSGEGLSVILLDLDSFKAVNDRFGHSGGDAVLRQTGRMLGRWLRRSDLACRWGGEEFLLILSGTRLIGATALAERLRRMVEEQVMLPDGSGCVTVSLGCAELLPGEEDLDAALSRADMALYRAKAAGRNRVEPQLPQDSMAVVLPGPGGGQAARRAGAKGAGPKGAATEVAGVQDSASKESRMRSVSDAKPSDPTAWPNAASGVPVAGASRATDAVTWMAGLAAQPEAASPEKS</sequence>
<dbReference type="InterPro" id="IPR050469">
    <property type="entry name" value="Diguanylate_Cyclase"/>
</dbReference>
<dbReference type="PROSITE" id="PS50887">
    <property type="entry name" value="GGDEF"/>
    <property type="match status" value="1"/>
</dbReference>
<dbReference type="EC" id="2.7.7.65" evidence="1"/>
<dbReference type="GO" id="GO:0052621">
    <property type="term" value="F:diguanylate cyclase activity"/>
    <property type="evidence" value="ECO:0007669"/>
    <property type="project" value="UniProtKB-EC"/>
</dbReference>
<organism evidence="6 7">
    <name type="scientific">Pseudoroseicyclus aestuarii</name>
    <dbReference type="NCBI Taxonomy" id="1795041"/>
    <lineage>
        <taxon>Bacteria</taxon>
        <taxon>Pseudomonadati</taxon>
        <taxon>Pseudomonadota</taxon>
        <taxon>Alphaproteobacteria</taxon>
        <taxon>Rhodobacterales</taxon>
        <taxon>Paracoccaceae</taxon>
        <taxon>Pseudoroseicyclus</taxon>
    </lineage>
</organism>
<feature type="transmembrane region" description="Helical" evidence="4">
    <location>
        <begin position="66"/>
        <end position="84"/>
    </location>
</feature>
<dbReference type="InterPro" id="IPR043128">
    <property type="entry name" value="Rev_trsase/Diguanyl_cyclase"/>
</dbReference>
<accession>A0A318SRG6</accession>
<dbReference type="FunFam" id="3.30.70.270:FF:000001">
    <property type="entry name" value="Diguanylate cyclase domain protein"/>
    <property type="match status" value="1"/>
</dbReference>
<protein>
    <recommendedName>
        <fullName evidence="1">diguanylate cyclase</fullName>
        <ecNumber evidence="1">2.7.7.65</ecNumber>
    </recommendedName>
</protein>
<comment type="catalytic activity">
    <reaction evidence="2">
        <text>2 GTP = 3',3'-c-di-GMP + 2 diphosphate</text>
        <dbReference type="Rhea" id="RHEA:24898"/>
        <dbReference type="ChEBI" id="CHEBI:33019"/>
        <dbReference type="ChEBI" id="CHEBI:37565"/>
        <dbReference type="ChEBI" id="CHEBI:58805"/>
        <dbReference type="EC" id="2.7.7.65"/>
    </reaction>
</comment>
<dbReference type="AlphaFoldDB" id="A0A318SRG6"/>
<dbReference type="InterPro" id="IPR029787">
    <property type="entry name" value="Nucleotide_cyclase"/>
</dbReference>
<feature type="transmembrane region" description="Helical" evidence="4">
    <location>
        <begin position="269"/>
        <end position="293"/>
    </location>
</feature>
<evidence type="ECO:0000259" key="5">
    <source>
        <dbReference type="PROSITE" id="PS50887"/>
    </source>
</evidence>
<feature type="transmembrane region" description="Helical" evidence="4">
    <location>
        <begin position="148"/>
        <end position="166"/>
    </location>
</feature>
<feature type="transmembrane region" description="Helical" evidence="4">
    <location>
        <begin position="243"/>
        <end position="263"/>
    </location>
</feature>
<dbReference type="SUPFAM" id="SSF55073">
    <property type="entry name" value="Nucleotide cyclase"/>
    <property type="match status" value="1"/>
</dbReference>
<dbReference type="CDD" id="cd01949">
    <property type="entry name" value="GGDEF"/>
    <property type="match status" value="1"/>
</dbReference>
<feature type="transmembrane region" description="Helical" evidence="4">
    <location>
        <begin position="96"/>
        <end position="113"/>
    </location>
</feature>
<dbReference type="SMART" id="SM00267">
    <property type="entry name" value="GGDEF"/>
    <property type="match status" value="1"/>
</dbReference>
<dbReference type="Proteomes" id="UP000248311">
    <property type="component" value="Unassembled WGS sequence"/>
</dbReference>
<keyword evidence="7" id="KW-1185">Reference proteome</keyword>
<keyword evidence="4" id="KW-1133">Transmembrane helix</keyword>
<evidence type="ECO:0000256" key="3">
    <source>
        <dbReference type="SAM" id="MobiDB-lite"/>
    </source>
</evidence>
<feature type="transmembrane region" description="Helical" evidence="4">
    <location>
        <begin position="173"/>
        <end position="195"/>
    </location>
</feature>